<feature type="transmembrane region" description="Helical" evidence="1">
    <location>
        <begin position="20"/>
        <end position="42"/>
    </location>
</feature>
<feature type="transmembrane region" description="Helical" evidence="1">
    <location>
        <begin position="62"/>
        <end position="89"/>
    </location>
</feature>
<evidence type="ECO:0000313" key="2">
    <source>
        <dbReference type="EMBL" id="RQW95984.1"/>
    </source>
</evidence>
<gene>
    <name evidence="2" type="ORF">DLJ59_31915</name>
</gene>
<dbReference type="EMBL" id="QGSZ01000348">
    <property type="protein sequence ID" value="RQW95984.1"/>
    <property type="molecule type" value="Genomic_DNA"/>
</dbReference>
<evidence type="ECO:0000256" key="1">
    <source>
        <dbReference type="SAM" id="Phobius"/>
    </source>
</evidence>
<evidence type="ECO:0000313" key="3">
    <source>
        <dbReference type="Proteomes" id="UP000282312"/>
    </source>
</evidence>
<keyword evidence="3" id="KW-1185">Reference proteome</keyword>
<comment type="caution">
    <text evidence="2">The sequence shown here is derived from an EMBL/GenBank/DDBJ whole genome shotgun (WGS) entry which is preliminary data.</text>
</comment>
<dbReference type="Proteomes" id="UP000282312">
    <property type="component" value="Unassembled WGS sequence"/>
</dbReference>
<sequence>MPDPRVGVGEVRWPRQLMSLLVVLALLTGPPVVLLLLIGPPIRGWPSTEQVRAWVQQPLTEQSLTAALTIGVWLLWLLLAYTVAVRVLARLRTTVGWLRRLPLPTPLQATASGIAGAAVFGVATNTATIAPPQPSPPLAAGMPEHFDEVSPVHSDTAASDGGIHLAGGWLPNEVAEQVAAAAALVWLRRRRDYRP</sequence>
<organism evidence="2 3">
    <name type="scientific">Micromonospora inaquosa</name>
    <dbReference type="NCBI Taxonomy" id="2203716"/>
    <lineage>
        <taxon>Bacteria</taxon>
        <taxon>Bacillati</taxon>
        <taxon>Actinomycetota</taxon>
        <taxon>Actinomycetes</taxon>
        <taxon>Micromonosporales</taxon>
        <taxon>Micromonosporaceae</taxon>
        <taxon>Micromonospora</taxon>
    </lineage>
</organism>
<proteinExistence type="predicted"/>
<dbReference type="AlphaFoldDB" id="A0A3N9W537"/>
<keyword evidence="1" id="KW-0812">Transmembrane</keyword>
<keyword evidence="1" id="KW-1133">Transmembrane helix</keyword>
<protein>
    <submittedName>
        <fullName evidence="2">Uncharacterized protein</fullName>
    </submittedName>
</protein>
<accession>A0A3N9W537</accession>
<keyword evidence="1" id="KW-0472">Membrane</keyword>
<feature type="non-terminal residue" evidence="2">
    <location>
        <position position="195"/>
    </location>
</feature>
<name>A0A3N9W537_9ACTN</name>
<reference evidence="2 3" key="1">
    <citation type="submission" date="2018-05" db="EMBL/GenBank/DDBJ databases">
        <title>Micromonospora from Atacama Desert.</title>
        <authorList>
            <person name="Carro L."/>
            <person name="Goodfellow M."/>
            <person name="Klenk H.-P."/>
        </authorList>
    </citation>
    <scope>NUCLEOTIDE SEQUENCE [LARGE SCALE GENOMIC DNA]</scope>
    <source>
        <strain evidence="2 3">LB39</strain>
    </source>
</reference>